<dbReference type="RefSeq" id="WP_197013060.1">
    <property type="nucleotide sequence ID" value="NZ_BAABES010000011.1"/>
</dbReference>
<evidence type="ECO:0000259" key="2">
    <source>
        <dbReference type="Pfam" id="PF13569"/>
    </source>
</evidence>
<feature type="compositionally biased region" description="Acidic residues" evidence="1">
    <location>
        <begin position="1"/>
        <end position="10"/>
    </location>
</feature>
<organism evidence="3 4">
    <name type="scientific">Actinomadura viridis</name>
    <dbReference type="NCBI Taxonomy" id="58110"/>
    <lineage>
        <taxon>Bacteria</taxon>
        <taxon>Bacillati</taxon>
        <taxon>Actinomycetota</taxon>
        <taxon>Actinomycetes</taxon>
        <taxon>Streptosporangiales</taxon>
        <taxon>Thermomonosporaceae</taxon>
        <taxon>Actinomadura</taxon>
    </lineage>
</organism>
<feature type="compositionally biased region" description="Low complexity" evidence="1">
    <location>
        <begin position="11"/>
        <end position="20"/>
    </location>
</feature>
<proteinExistence type="predicted"/>
<protein>
    <recommendedName>
        <fullName evidence="2">DUF4132 domain-containing protein</fullName>
    </recommendedName>
</protein>
<dbReference type="EMBL" id="JADOUA010000001">
    <property type="protein sequence ID" value="MBG6090618.1"/>
    <property type="molecule type" value="Genomic_DNA"/>
</dbReference>
<dbReference type="Pfam" id="PF13569">
    <property type="entry name" value="DUF4132"/>
    <property type="match status" value="1"/>
</dbReference>
<feature type="domain" description="DUF4132" evidence="2">
    <location>
        <begin position="877"/>
        <end position="1063"/>
    </location>
</feature>
<gene>
    <name evidence="3" type="ORF">IW256_004731</name>
</gene>
<name>A0A931GK98_9ACTN</name>
<dbReference type="Proteomes" id="UP000614047">
    <property type="component" value="Unassembled WGS sequence"/>
</dbReference>
<evidence type="ECO:0000256" key="1">
    <source>
        <dbReference type="SAM" id="MobiDB-lite"/>
    </source>
</evidence>
<comment type="caution">
    <text evidence="3">The sequence shown here is derived from an EMBL/GenBank/DDBJ whole genome shotgun (WGS) entry which is preliminary data.</text>
</comment>
<dbReference type="AlphaFoldDB" id="A0A931GK98"/>
<reference evidence="3" key="1">
    <citation type="submission" date="2020-11" db="EMBL/GenBank/DDBJ databases">
        <title>Sequencing the genomes of 1000 actinobacteria strains.</title>
        <authorList>
            <person name="Klenk H.-P."/>
        </authorList>
    </citation>
    <scope>NUCLEOTIDE SEQUENCE</scope>
    <source>
        <strain evidence="3">DSM 43175</strain>
    </source>
</reference>
<dbReference type="InterPro" id="IPR025406">
    <property type="entry name" value="DUF4132"/>
</dbReference>
<accession>A0A931GK98</accession>
<feature type="region of interest" description="Disordered" evidence="1">
    <location>
        <begin position="1"/>
        <end position="34"/>
    </location>
</feature>
<evidence type="ECO:0000313" key="3">
    <source>
        <dbReference type="EMBL" id="MBG6090618.1"/>
    </source>
</evidence>
<keyword evidence="4" id="KW-1185">Reference proteome</keyword>
<evidence type="ECO:0000313" key="4">
    <source>
        <dbReference type="Proteomes" id="UP000614047"/>
    </source>
</evidence>
<sequence>MTDDTTDDTTGDTNGDTSGMNDERTPLPALPDEDTLVLPEGWHRHLDPRRGGAPGPRIKVTARADAKVQEYMAQAQDALDAFLAGRHGDLGLTGRARAHLDGAADPAGAAAVALITRLGQKYSPDHRETAAFFAAFFDSWAAAHGLGFAAEALVELNSIEHVRRGTGPWKGSRLGVEYQAGDVFKERVRECARRARGLLAVATDAEYREAVERLGGVRDTVDRRLAVAYLLPTESAWVHESCAERPPGWRYKDQRRSTLLRSMGTAEDLAAMGTTLCWGESTVGLLATLTDGLGTDLLPLLIDSFDTSYLESADRKRVLEVVALLPTDEAFEALIERIEHKQAGPPLLAAMNRFPARAIRLLAAARARSGAGSKTGAAVTALLTGHLLTHAEIAEAVVPGLPEESREVVASVAAASERVADAPAGDLPRLLVEPPWTLPRKAVKPLVVKGLDVPAVRALHWAEGEREAWAASPVPPAGRFEPEDGWEEVVARFHNMSSWEQSSLIATGPEDVVRPLLGRWGGFLYWDAEDVPWMKSVVARYEADALRLALMAARANPGTCAKLLLPYLDAQVATGMAEWLVRVKSARQTAMSWFDRHGAAAARLLIPAALGKAGAERRRAEGALILVASRTGAEEIVAAAREHGDSVADAIGVLLATDPLDRLPAKTPERPDWTAPVRLPQVLLRGRERALPAEATGHLVTMLAMSKPGEVYAGVDVVRELCDPESLAEFSWALFQEWEQQGAPSADGWALAQLAWLGDDETVRRLTPVIRAWPGDGGHKKAVNGLDVLAEIGSDAALLHLHGISEKVKFKGLRARAQEKIAEVASGLGLSAEQLADRLVPDFGLDADGSLTLDYGPRRFVVGFDEQLKPFVTDEDGKRRKALPKPGVKDDEELAGAAYKRFAGLRKDVRAVAADQVRRLETAMVTRRRWTAEEFRTFFVEHPLVWHVARRLVWLAEDGDGDRAGRAVAFRVAEDRTFADAEDDALTLPANASIGIAHPLDLGGEASSWSEVFADYEILQPFPQLGRDVHELTEQERASGRLERFEGTKVPVHTVLGLVRRGWERGVPLDAGGERWISRPVPGGLHIVIDLDPGIIVGYVNESDNQVLRHVWINDHPTDFWPRRGTSHTFGELDPVTASEVLADLTWLSGSAL</sequence>